<dbReference type="AlphaFoldDB" id="A0A6P8H6L4"/>
<dbReference type="PROSITE" id="PS50853">
    <property type="entry name" value="FN3"/>
    <property type="match status" value="1"/>
</dbReference>
<dbReference type="InterPro" id="IPR001190">
    <property type="entry name" value="SRCR"/>
</dbReference>
<comment type="caution">
    <text evidence="5">Lacks conserved residue(s) required for the propagation of feature annotation.</text>
</comment>
<proteinExistence type="predicted"/>
<feature type="disulfide bond" evidence="5">
    <location>
        <begin position="90"/>
        <end position="100"/>
    </location>
</feature>
<dbReference type="InterPro" id="IPR036772">
    <property type="entry name" value="SRCR-like_dom_sf"/>
</dbReference>
<keyword evidence="2" id="KW-0677">Repeat</keyword>
<evidence type="ECO:0000313" key="11">
    <source>
        <dbReference type="RefSeq" id="XP_031551131.1"/>
    </source>
</evidence>
<dbReference type="GeneID" id="116288476"/>
<evidence type="ECO:0000256" key="2">
    <source>
        <dbReference type="ARBA" id="ARBA00022737"/>
    </source>
</evidence>
<dbReference type="InterPro" id="IPR036116">
    <property type="entry name" value="FN3_sf"/>
</dbReference>
<sequence length="443" mass="48820">MKFLGLLVVLCARPLLCQEQVRLAGGKAPGEGRVEIYHDGRWGTVCDDGWDIRDAKVVCRSLGQPNATYAIQGAFFGRGSGKIWLDDVHCRGTESSLSQCSHRSWGFHNCGHGEDASVVCGEPSIVKINITDLSGVITSPGYPQYMRRANYEWTLRPPVPNTLVLISFKEFDLRRHDRGKSKVTIEDSNHVQLFQSENANFGQFAVRMSNSPGTLRFYSSFSRLNGGGKGFRLNYLFIGQGFCKADWNVTVTAGISTVNISWPPPSASSQNDTSYSYLVLYNSTNTGVQSFTKLKNLTSITIDNQFQSDNFSIQVVAFDMRNHSINSCPKIFRKTQAGVRLAGGKAPGEGRVEVYHNGQWGTVCDDAWGFNNAKVVCRSLNLPITDVLSFRLARFGLGVGRIWLDNVGCTGSEPSLYQCRHNGWGVQNCGHSEDASVVCGNPR</sequence>
<dbReference type="FunFam" id="3.10.250.10:FF:000006">
    <property type="entry name" value="neurotrypsin isoform X2"/>
    <property type="match status" value="1"/>
</dbReference>
<name>A0A6P8H6L4_ACTTE</name>
<dbReference type="Proteomes" id="UP000515163">
    <property type="component" value="Unplaced"/>
</dbReference>
<feature type="domain" description="CUB" evidence="7">
    <location>
        <begin position="120"/>
        <end position="238"/>
    </location>
</feature>
<feature type="domain" description="SRCR" evidence="8">
    <location>
        <begin position="339"/>
        <end position="440"/>
    </location>
</feature>
<dbReference type="RefSeq" id="XP_031551131.1">
    <property type="nucleotide sequence ID" value="XM_031695271.1"/>
</dbReference>
<reference evidence="11" key="1">
    <citation type="submission" date="2025-08" db="UniProtKB">
        <authorList>
            <consortium name="RefSeq"/>
        </authorList>
    </citation>
    <scope>IDENTIFICATION</scope>
    <source>
        <tissue evidence="11">Tentacle</tissue>
    </source>
</reference>
<dbReference type="Pfam" id="PF00530">
    <property type="entry name" value="SRCR"/>
    <property type="match status" value="2"/>
</dbReference>
<keyword evidence="3 5" id="KW-1015">Disulfide bond</keyword>
<dbReference type="GO" id="GO:0016020">
    <property type="term" value="C:membrane"/>
    <property type="evidence" value="ECO:0007669"/>
    <property type="project" value="InterPro"/>
</dbReference>
<dbReference type="SUPFAM" id="SSF49854">
    <property type="entry name" value="Spermadhesin, CUB domain"/>
    <property type="match status" value="1"/>
</dbReference>
<keyword evidence="10" id="KW-1185">Reference proteome</keyword>
<dbReference type="PRINTS" id="PR00258">
    <property type="entry name" value="SPERACTRCPTR"/>
</dbReference>
<accession>A0A6P8H6L4</accession>
<dbReference type="PROSITE" id="PS50287">
    <property type="entry name" value="SRCR_2"/>
    <property type="match status" value="2"/>
</dbReference>
<protein>
    <submittedName>
        <fullName evidence="11">Deleted in malignant brain tumors 1 protein-like</fullName>
    </submittedName>
</protein>
<dbReference type="Gene3D" id="3.10.250.10">
    <property type="entry name" value="SRCR-like domain"/>
    <property type="match status" value="2"/>
</dbReference>
<dbReference type="CDD" id="cd00041">
    <property type="entry name" value="CUB"/>
    <property type="match status" value="1"/>
</dbReference>
<dbReference type="SUPFAM" id="SSF49265">
    <property type="entry name" value="Fibronectin type III"/>
    <property type="match status" value="1"/>
</dbReference>
<keyword evidence="4" id="KW-0325">Glycoprotein</keyword>
<feature type="disulfide bond" evidence="5">
    <location>
        <begin position="46"/>
        <end position="110"/>
    </location>
</feature>
<dbReference type="InterPro" id="IPR003961">
    <property type="entry name" value="FN3_dom"/>
</dbReference>
<dbReference type="InParanoid" id="A0A6P8H6L4"/>
<feature type="signal peptide" evidence="6">
    <location>
        <begin position="1"/>
        <end position="17"/>
    </location>
</feature>
<evidence type="ECO:0000256" key="1">
    <source>
        <dbReference type="ARBA" id="ARBA00022729"/>
    </source>
</evidence>
<dbReference type="PANTHER" id="PTHR48071">
    <property type="entry name" value="SRCR DOMAIN-CONTAINING PROTEIN"/>
    <property type="match status" value="1"/>
</dbReference>
<dbReference type="SMART" id="SM00202">
    <property type="entry name" value="SR"/>
    <property type="match status" value="2"/>
</dbReference>
<dbReference type="PANTHER" id="PTHR48071:SF18">
    <property type="entry name" value="DELETED IN MALIGNANT BRAIN TUMORS 1 PROTEIN-RELATED"/>
    <property type="match status" value="1"/>
</dbReference>
<dbReference type="OrthoDB" id="5944938at2759"/>
<keyword evidence="1 6" id="KW-0732">Signal</keyword>
<feature type="chain" id="PRO_5027535930" evidence="6">
    <location>
        <begin position="18"/>
        <end position="443"/>
    </location>
</feature>
<dbReference type="CDD" id="cd00063">
    <property type="entry name" value="FN3"/>
    <property type="match status" value="1"/>
</dbReference>
<dbReference type="SMART" id="SM00042">
    <property type="entry name" value="CUB"/>
    <property type="match status" value="1"/>
</dbReference>
<evidence type="ECO:0000256" key="4">
    <source>
        <dbReference type="ARBA" id="ARBA00023180"/>
    </source>
</evidence>
<dbReference type="Pfam" id="PF00431">
    <property type="entry name" value="CUB"/>
    <property type="match status" value="1"/>
</dbReference>
<evidence type="ECO:0000313" key="10">
    <source>
        <dbReference type="Proteomes" id="UP000515163"/>
    </source>
</evidence>
<feature type="disulfide bond" evidence="5">
    <location>
        <begin position="59"/>
        <end position="120"/>
    </location>
</feature>
<evidence type="ECO:0000256" key="5">
    <source>
        <dbReference type="PROSITE-ProRule" id="PRU00196"/>
    </source>
</evidence>
<evidence type="ECO:0000256" key="3">
    <source>
        <dbReference type="ARBA" id="ARBA00023157"/>
    </source>
</evidence>
<feature type="disulfide bond" evidence="5">
    <location>
        <begin position="409"/>
        <end position="419"/>
    </location>
</feature>
<dbReference type="Gene3D" id="2.60.120.290">
    <property type="entry name" value="Spermadhesin, CUB domain"/>
    <property type="match status" value="1"/>
</dbReference>
<evidence type="ECO:0000259" key="8">
    <source>
        <dbReference type="PROSITE" id="PS50287"/>
    </source>
</evidence>
<gene>
    <name evidence="11" type="primary">LOC116288476</name>
</gene>
<feature type="non-terminal residue" evidence="11">
    <location>
        <position position="443"/>
    </location>
</feature>
<dbReference type="InterPro" id="IPR035914">
    <property type="entry name" value="Sperma_CUB_dom_sf"/>
</dbReference>
<evidence type="ECO:0000256" key="6">
    <source>
        <dbReference type="SAM" id="SignalP"/>
    </source>
</evidence>
<organism evidence="10 11">
    <name type="scientific">Actinia tenebrosa</name>
    <name type="common">Australian red waratah sea anemone</name>
    <dbReference type="NCBI Taxonomy" id="6105"/>
    <lineage>
        <taxon>Eukaryota</taxon>
        <taxon>Metazoa</taxon>
        <taxon>Cnidaria</taxon>
        <taxon>Anthozoa</taxon>
        <taxon>Hexacorallia</taxon>
        <taxon>Actiniaria</taxon>
        <taxon>Actiniidae</taxon>
        <taxon>Actinia</taxon>
    </lineage>
</organism>
<dbReference type="FunFam" id="3.10.250.10:FF:000001">
    <property type="entry name" value="Lysyl oxidase 4 isoform X1"/>
    <property type="match status" value="1"/>
</dbReference>
<feature type="domain" description="SRCR" evidence="8">
    <location>
        <begin position="21"/>
        <end position="121"/>
    </location>
</feature>
<evidence type="ECO:0000259" key="9">
    <source>
        <dbReference type="PROSITE" id="PS50853"/>
    </source>
</evidence>
<dbReference type="KEGG" id="aten:116288476"/>
<dbReference type="PROSITE" id="PS00420">
    <property type="entry name" value="SRCR_1"/>
    <property type="match status" value="1"/>
</dbReference>
<dbReference type="InterPro" id="IPR000859">
    <property type="entry name" value="CUB_dom"/>
</dbReference>
<dbReference type="SUPFAM" id="SSF56487">
    <property type="entry name" value="SRCR-like"/>
    <property type="match status" value="2"/>
</dbReference>
<dbReference type="Gene3D" id="2.60.40.10">
    <property type="entry name" value="Immunoglobulins"/>
    <property type="match status" value="1"/>
</dbReference>
<feature type="domain" description="Fibronectin type-III" evidence="9">
    <location>
        <begin position="243"/>
        <end position="338"/>
    </location>
</feature>
<evidence type="ECO:0000259" key="7">
    <source>
        <dbReference type="PROSITE" id="PS01180"/>
    </source>
</evidence>
<dbReference type="PROSITE" id="PS01180">
    <property type="entry name" value="CUB"/>
    <property type="match status" value="1"/>
</dbReference>
<dbReference type="InterPro" id="IPR013783">
    <property type="entry name" value="Ig-like_fold"/>
</dbReference>